<dbReference type="Gene3D" id="3.30.200.20">
    <property type="entry name" value="Phosphorylase Kinase, domain 1"/>
    <property type="match status" value="1"/>
</dbReference>
<proteinExistence type="predicted"/>
<reference evidence="2 3" key="1">
    <citation type="submission" date="2021-12" db="EMBL/GenBank/DDBJ databases">
        <title>Sinirhodobacter sp. WL0062 is a bacterium isolated from seawater.</title>
        <authorList>
            <person name="Wang L."/>
            <person name="He W."/>
            <person name="Zhang D.-F."/>
        </authorList>
    </citation>
    <scope>NUCLEOTIDE SEQUENCE [LARGE SCALE GENOMIC DNA]</scope>
    <source>
        <strain evidence="2 3">WL0062</strain>
    </source>
</reference>
<feature type="domain" description="Aminoglycoside phosphotransferase" evidence="1">
    <location>
        <begin position="25"/>
        <end position="249"/>
    </location>
</feature>
<evidence type="ECO:0000313" key="3">
    <source>
        <dbReference type="Proteomes" id="UP001521181"/>
    </source>
</evidence>
<dbReference type="InterPro" id="IPR011009">
    <property type="entry name" value="Kinase-like_dom_sf"/>
</dbReference>
<dbReference type="SUPFAM" id="SSF56112">
    <property type="entry name" value="Protein kinase-like (PK-like)"/>
    <property type="match status" value="1"/>
</dbReference>
<dbReference type="InterPro" id="IPR002575">
    <property type="entry name" value="Aminoglycoside_PTrfase"/>
</dbReference>
<evidence type="ECO:0000259" key="1">
    <source>
        <dbReference type="Pfam" id="PF01636"/>
    </source>
</evidence>
<dbReference type="Proteomes" id="UP001521181">
    <property type="component" value="Unassembled WGS sequence"/>
</dbReference>
<dbReference type="Pfam" id="PF01636">
    <property type="entry name" value="APH"/>
    <property type="match status" value="1"/>
</dbReference>
<evidence type="ECO:0000313" key="2">
    <source>
        <dbReference type="EMBL" id="MCE5974084.1"/>
    </source>
</evidence>
<dbReference type="Gene3D" id="3.90.1200.10">
    <property type="match status" value="1"/>
</dbReference>
<organism evidence="2 3">
    <name type="scientific">Rhodobacter flavimaris</name>
    <dbReference type="NCBI Taxonomy" id="2907145"/>
    <lineage>
        <taxon>Bacteria</taxon>
        <taxon>Pseudomonadati</taxon>
        <taxon>Pseudomonadota</taxon>
        <taxon>Alphaproteobacteria</taxon>
        <taxon>Rhodobacterales</taxon>
        <taxon>Rhodobacter group</taxon>
        <taxon>Rhodobacter</taxon>
    </lineage>
</organism>
<dbReference type="RefSeq" id="WP_233677056.1">
    <property type="nucleotide sequence ID" value="NZ_JAJUOS010000008.1"/>
</dbReference>
<dbReference type="EMBL" id="JAJUOS010000008">
    <property type="protein sequence ID" value="MCE5974084.1"/>
    <property type="molecule type" value="Genomic_DNA"/>
</dbReference>
<comment type="caution">
    <text evidence="2">The sequence shown here is derived from an EMBL/GenBank/DDBJ whole genome shotgun (WGS) entry which is preliminary data.</text>
</comment>
<accession>A0ABS8YW70</accession>
<protein>
    <submittedName>
        <fullName evidence="2">Phosphotransferase</fullName>
    </submittedName>
</protein>
<gene>
    <name evidence="2" type="ORF">LZA78_11370</name>
</gene>
<name>A0ABS8YW70_9RHOB</name>
<keyword evidence="3" id="KW-1185">Reference proteome</keyword>
<sequence>MPDRAAQITRFLALAGWGEAHRASLAGDASARRYERLTHGDARAVLMDAPPGDEVIRFLRMARWLRQHGFSAPEILAKAPEQGLLLLEDLGDALISRLVAQDPAREGALYAEITAFLLALHRLPPPDFLAPLDGTALAELLRLTPEWYPVLSREAAEALPDLIAQRYAALNREPPVTCLRDFHAENALWLPERQGVARLGLLDFQDAVAAHPAYDLVSALQDARRDVSPKTEARERHRYAEAANLDLPRFEALYALLGAQRGLRIMGVFARLCMAMGKAHYVDLMPRTWAHIARNLTHPALKDIARAVHAAFPAPTPDLMQRIKEQCAQRPMH</sequence>